<dbReference type="NCBIfam" id="TIGR00350">
    <property type="entry name" value="lytR_cpsA_psr"/>
    <property type="match status" value="1"/>
</dbReference>
<feature type="domain" description="Cell envelope-related transcriptional attenuator" evidence="4">
    <location>
        <begin position="257"/>
        <end position="421"/>
    </location>
</feature>
<proteinExistence type="inferred from homology"/>
<accession>A0A3S3BGK6</accession>
<dbReference type="PANTHER" id="PTHR33392:SF6">
    <property type="entry name" value="POLYISOPRENYL-TEICHOIC ACID--PEPTIDOGLYCAN TEICHOIC ACID TRANSFERASE TAGU"/>
    <property type="match status" value="1"/>
</dbReference>
<dbReference type="Proteomes" id="UP000283479">
    <property type="component" value="Unassembled WGS sequence"/>
</dbReference>
<feature type="compositionally biased region" description="Low complexity" evidence="2">
    <location>
        <begin position="76"/>
        <end position="89"/>
    </location>
</feature>
<dbReference type="PANTHER" id="PTHR33392">
    <property type="entry name" value="POLYISOPRENYL-TEICHOIC ACID--PEPTIDOGLYCAN TEICHOIC ACID TRANSFERASE TAGU"/>
    <property type="match status" value="1"/>
</dbReference>
<feature type="region of interest" description="Disordered" evidence="2">
    <location>
        <begin position="1"/>
        <end position="101"/>
    </location>
</feature>
<comment type="similarity">
    <text evidence="1">Belongs to the LytR/CpsA/Psr (LCP) family.</text>
</comment>
<dbReference type="RefSeq" id="WP_127955527.1">
    <property type="nucleotide sequence ID" value="NZ_RKLO01000006.1"/>
</dbReference>
<name>A0A3S3BGK6_9NOCA</name>
<dbReference type="Gene3D" id="3.30.70.2390">
    <property type="match status" value="1"/>
</dbReference>
<sequence length="665" mass="70818">MGDERYPGHTAPEGRAPWERPLADHNYRDQQAGRRNRRALDSDPTEPTERLSVAELMEKMGRPVPPSFNGAHRGGPAPVQEPAHPAAHAPEPDPGPGPSTEIIPAVTDVPPAFDPRTEYDRNAEREWFAEPEPEPAAPSWVEEDAGPAAPQTIGAPNRTRLAASRARKRRKLLHAGRSAIAFVAVMALLTTGGVWGYLRSTEGRFSQVSALDTDSTDIIDPGGQTGDETYLIVGTDTRAGASGEVGAGTVEDAEGARSDTVMLITVPADRSRVVAVSFPRDLDVSRPQCDGWDNDTGTYTDETYPAANGEKLNATYALGGPKCLVKVIQKMSGVKISHFVGMDFAGFESMVNEVGGVEVCAPQPMIDGELGVILPNAGTQTLDGKQALDYVRARHIVYEGSSDYGRIKRQQYFLSALLREAMSSKVLFDPGKLNGFINAFSESTFVENIDTKSLLTLGQSLRNVDAGAVTFITVPTDGTNDRGNEIPRLDAIEDIFQAIIDDEPLPGEKRGDEENPPVEPAPIPEQSLVAVSPEELSLQVSNGTGESGLASTTADGLAAYGYQIYSVGNYDENSTETLVRFPPGHEAEAATVASSIPGAILEQASRLSNIVEVVLGTDFRRTVTAPAVAGTTVDAGPARVAAVEQIELPADLSVTNATDNPCGQP</sequence>
<evidence type="ECO:0000256" key="1">
    <source>
        <dbReference type="ARBA" id="ARBA00006068"/>
    </source>
</evidence>
<comment type="caution">
    <text evidence="6">The sequence shown here is derived from an EMBL/GenBank/DDBJ whole genome shotgun (WGS) entry which is preliminary data.</text>
</comment>
<dbReference type="InterPro" id="IPR004474">
    <property type="entry name" value="LytR_CpsA_psr"/>
</dbReference>
<dbReference type="OrthoDB" id="9782542at2"/>
<organism evidence="6 7">
    <name type="scientific">Rhodococcus xishaensis</name>
    <dbReference type="NCBI Taxonomy" id="2487364"/>
    <lineage>
        <taxon>Bacteria</taxon>
        <taxon>Bacillati</taxon>
        <taxon>Actinomycetota</taxon>
        <taxon>Actinomycetes</taxon>
        <taxon>Mycobacteriales</taxon>
        <taxon>Nocardiaceae</taxon>
        <taxon>Rhodococcus</taxon>
    </lineage>
</organism>
<reference evidence="6 7" key="1">
    <citation type="submission" date="2018-11" db="EMBL/GenBank/DDBJ databases">
        <title>Rhodococcus spongicola sp. nov. and Rhodococcus xishaensis sp. nov. from marine sponges.</title>
        <authorList>
            <person name="Li L."/>
            <person name="Lin H.W."/>
        </authorList>
    </citation>
    <scope>NUCLEOTIDE SEQUENCE [LARGE SCALE GENOMIC DNA]</scope>
    <source>
        <strain evidence="6 7">LHW51113</strain>
    </source>
</reference>
<evidence type="ECO:0000259" key="5">
    <source>
        <dbReference type="Pfam" id="PF13399"/>
    </source>
</evidence>
<keyword evidence="3" id="KW-0812">Transmembrane</keyword>
<dbReference type="Pfam" id="PF03816">
    <property type="entry name" value="LytR_cpsA_psr"/>
    <property type="match status" value="1"/>
</dbReference>
<feature type="transmembrane region" description="Helical" evidence="3">
    <location>
        <begin position="175"/>
        <end position="198"/>
    </location>
</feature>
<evidence type="ECO:0000259" key="4">
    <source>
        <dbReference type="Pfam" id="PF03816"/>
    </source>
</evidence>
<gene>
    <name evidence="6" type="ORF">EGT50_15480</name>
</gene>
<dbReference type="EMBL" id="RKLO01000006">
    <property type="protein sequence ID" value="RVW00735.1"/>
    <property type="molecule type" value="Genomic_DNA"/>
</dbReference>
<evidence type="ECO:0000313" key="7">
    <source>
        <dbReference type="Proteomes" id="UP000283479"/>
    </source>
</evidence>
<feature type="domain" description="LytR/CpsA/Psr regulator C-terminal" evidence="5">
    <location>
        <begin position="536"/>
        <end position="619"/>
    </location>
</feature>
<dbReference type="Pfam" id="PF13399">
    <property type="entry name" value="LytR_C"/>
    <property type="match status" value="1"/>
</dbReference>
<protein>
    <submittedName>
        <fullName evidence="6">LytR family transcriptional regulator</fullName>
    </submittedName>
</protein>
<evidence type="ECO:0000256" key="2">
    <source>
        <dbReference type="SAM" id="MobiDB-lite"/>
    </source>
</evidence>
<feature type="region of interest" description="Disordered" evidence="2">
    <location>
        <begin position="129"/>
        <end position="154"/>
    </location>
</feature>
<dbReference type="Gene3D" id="3.40.630.190">
    <property type="entry name" value="LCP protein"/>
    <property type="match status" value="1"/>
</dbReference>
<dbReference type="AlphaFoldDB" id="A0A3S3BGK6"/>
<keyword evidence="3" id="KW-1133">Transmembrane helix</keyword>
<dbReference type="InterPro" id="IPR050922">
    <property type="entry name" value="LytR/CpsA/Psr_CW_biosynth"/>
</dbReference>
<keyword evidence="3" id="KW-0472">Membrane</keyword>
<feature type="compositionally biased region" description="Basic and acidic residues" evidence="2">
    <location>
        <begin position="16"/>
        <end position="32"/>
    </location>
</feature>
<evidence type="ECO:0000313" key="6">
    <source>
        <dbReference type="EMBL" id="RVW00735.1"/>
    </source>
</evidence>
<keyword evidence="7" id="KW-1185">Reference proteome</keyword>
<feature type="region of interest" description="Disordered" evidence="2">
    <location>
        <begin position="503"/>
        <end position="523"/>
    </location>
</feature>
<dbReference type="InterPro" id="IPR027381">
    <property type="entry name" value="LytR/CpsA/Psr_C"/>
</dbReference>
<evidence type="ECO:0000256" key="3">
    <source>
        <dbReference type="SAM" id="Phobius"/>
    </source>
</evidence>